<keyword evidence="3" id="KW-1185">Reference proteome</keyword>
<accession>A0A509ED01</accession>
<dbReference type="EMBL" id="CABFPH010000035">
    <property type="protein sequence ID" value="VUD72156.1"/>
    <property type="molecule type" value="Genomic_DNA"/>
</dbReference>
<feature type="compositionally biased region" description="Gly residues" evidence="1">
    <location>
        <begin position="29"/>
        <end position="41"/>
    </location>
</feature>
<dbReference type="AlphaFoldDB" id="A0A509ED01"/>
<sequence>MSGGSKSSTRRGPRLGPGTSSPVSPSGREGQGGGAGLGGGADPCNLRYDTDLTGVRAPAVVTVRERDVLDVTLHREDPFETAVCRTRPAADIVGSLAGMEGLDQLLGCLRAGHLYEARVIEVDRTRCRVLVERVTR</sequence>
<evidence type="ECO:0008006" key="4">
    <source>
        <dbReference type="Google" id="ProtNLM"/>
    </source>
</evidence>
<evidence type="ECO:0000313" key="3">
    <source>
        <dbReference type="Proteomes" id="UP000410984"/>
    </source>
</evidence>
<organism evidence="2 3">
    <name type="scientific">Methylobacterium symbioticum</name>
    <dbReference type="NCBI Taxonomy" id="2584084"/>
    <lineage>
        <taxon>Bacteria</taxon>
        <taxon>Pseudomonadati</taxon>
        <taxon>Pseudomonadota</taxon>
        <taxon>Alphaproteobacteria</taxon>
        <taxon>Hyphomicrobiales</taxon>
        <taxon>Methylobacteriaceae</taxon>
        <taxon>Methylobacterium</taxon>
    </lineage>
</organism>
<evidence type="ECO:0000256" key="1">
    <source>
        <dbReference type="SAM" id="MobiDB-lite"/>
    </source>
</evidence>
<proteinExistence type="predicted"/>
<evidence type="ECO:0000313" key="2">
    <source>
        <dbReference type="EMBL" id="VUD72156.1"/>
    </source>
</evidence>
<dbReference type="Proteomes" id="UP000410984">
    <property type="component" value="Unassembled WGS sequence"/>
</dbReference>
<protein>
    <recommendedName>
        <fullName evidence="4">HIRAN domain-containing protein</fullName>
    </recommendedName>
</protein>
<dbReference type="OrthoDB" id="8114176at2"/>
<feature type="region of interest" description="Disordered" evidence="1">
    <location>
        <begin position="1"/>
        <end position="42"/>
    </location>
</feature>
<name>A0A509ED01_9HYPH</name>
<feature type="compositionally biased region" description="Low complexity" evidence="1">
    <location>
        <begin position="16"/>
        <end position="28"/>
    </location>
</feature>
<gene>
    <name evidence="2" type="ORF">MET9862_02750</name>
</gene>
<reference evidence="2 3" key="1">
    <citation type="submission" date="2019-06" db="EMBL/GenBank/DDBJ databases">
        <authorList>
            <person name="Rodrigo-Torres L."/>
            <person name="Arahal R. D."/>
            <person name="Lucena T."/>
        </authorList>
    </citation>
    <scope>NUCLEOTIDE SEQUENCE [LARGE SCALE GENOMIC DNA]</scope>
    <source>
        <strain evidence="2 3">SB0023/3</strain>
    </source>
</reference>